<name>A0A5D2MAB6_GOSTO</name>
<feature type="signal peptide" evidence="1">
    <location>
        <begin position="1"/>
        <end position="31"/>
    </location>
</feature>
<dbReference type="PANTHER" id="PTHR46782:SF2">
    <property type="entry name" value="OS07G0545900 PROTEIN"/>
    <property type="match status" value="1"/>
</dbReference>
<gene>
    <name evidence="2" type="ORF">ES332_D01G178300v1</name>
</gene>
<dbReference type="PANTHER" id="PTHR46782">
    <property type="entry name" value="OS01G0757700 PROTEIN"/>
    <property type="match status" value="1"/>
</dbReference>
<organism evidence="2 3">
    <name type="scientific">Gossypium tomentosum</name>
    <name type="common">Hawaiian cotton</name>
    <name type="synonym">Gossypium sandvicense</name>
    <dbReference type="NCBI Taxonomy" id="34277"/>
    <lineage>
        <taxon>Eukaryota</taxon>
        <taxon>Viridiplantae</taxon>
        <taxon>Streptophyta</taxon>
        <taxon>Embryophyta</taxon>
        <taxon>Tracheophyta</taxon>
        <taxon>Spermatophyta</taxon>
        <taxon>Magnoliopsida</taxon>
        <taxon>eudicotyledons</taxon>
        <taxon>Gunneridae</taxon>
        <taxon>Pentapetalae</taxon>
        <taxon>rosids</taxon>
        <taxon>malvids</taxon>
        <taxon>Malvales</taxon>
        <taxon>Malvaceae</taxon>
        <taxon>Malvoideae</taxon>
        <taxon>Gossypium</taxon>
    </lineage>
</organism>
<evidence type="ECO:0000256" key="1">
    <source>
        <dbReference type="SAM" id="SignalP"/>
    </source>
</evidence>
<dbReference type="AlphaFoldDB" id="A0A5D2MAB6"/>
<keyword evidence="3" id="KW-1185">Reference proteome</keyword>
<proteinExistence type="predicted"/>
<evidence type="ECO:0000313" key="3">
    <source>
        <dbReference type="Proteomes" id="UP000322667"/>
    </source>
</evidence>
<reference evidence="2 3" key="1">
    <citation type="submission" date="2019-07" db="EMBL/GenBank/DDBJ databases">
        <title>WGS assembly of Gossypium tomentosum.</title>
        <authorList>
            <person name="Chen Z.J."/>
            <person name="Sreedasyam A."/>
            <person name="Ando A."/>
            <person name="Song Q."/>
            <person name="De L."/>
            <person name="Hulse-Kemp A."/>
            <person name="Ding M."/>
            <person name="Ye W."/>
            <person name="Kirkbride R."/>
            <person name="Jenkins J."/>
            <person name="Plott C."/>
            <person name="Lovell J."/>
            <person name="Lin Y.-M."/>
            <person name="Vaughn R."/>
            <person name="Liu B."/>
            <person name="Li W."/>
            <person name="Simpson S."/>
            <person name="Scheffler B."/>
            <person name="Saski C."/>
            <person name="Grover C."/>
            <person name="Hu G."/>
            <person name="Conover J."/>
            <person name="Carlson J."/>
            <person name="Shu S."/>
            <person name="Boston L."/>
            <person name="Williams M."/>
            <person name="Peterson D."/>
            <person name="Mcgee K."/>
            <person name="Jones D."/>
            <person name="Wendel J."/>
            <person name="Stelly D."/>
            <person name="Grimwood J."/>
            <person name="Schmutz J."/>
        </authorList>
    </citation>
    <scope>NUCLEOTIDE SEQUENCE [LARGE SCALE GENOMIC DNA]</scope>
    <source>
        <strain evidence="2">7179.01</strain>
    </source>
</reference>
<accession>A0A5D2MAB6</accession>
<dbReference type="InterPro" id="IPR044646">
    <property type="entry name" value="EMB1417-like"/>
</dbReference>
<keyword evidence="1" id="KW-0732">Signal</keyword>
<sequence>MLGRARLLRLLWPWQYLLLIVTKWMLNKGQGATMGTYDTLLLAFDMDNRVDEARSLWNMVLHTHNCSISKWLFSRMISLFDYHSIPYKIIEVCQSPSRMPCKTNSDYLLDTTIMFVSIYIK</sequence>
<evidence type="ECO:0000313" key="2">
    <source>
        <dbReference type="EMBL" id="TYH88301.1"/>
    </source>
</evidence>
<evidence type="ECO:0008006" key="4">
    <source>
        <dbReference type="Google" id="ProtNLM"/>
    </source>
</evidence>
<dbReference type="EMBL" id="CM017623">
    <property type="protein sequence ID" value="TYH88301.1"/>
    <property type="molecule type" value="Genomic_DNA"/>
</dbReference>
<dbReference type="Proteomes" id="UP000322667">
    <property type="component" value="Chromosome D01"/>
</dbReference>
<protein>
    <recommendedName>
        <fullName evidence="4">Pentatricopeptide repeat-containing protein</fullName>
    </recommendedName>
</protein>
<feature type="chain" id="PRO_5022686414" description="Pentatricopeptide repeat-containing protein" evidence="1">
    <location>
        <begin position="32"/>
        <end position="121"/>
    </location>
</feature>